<proteinExistence type="predicted"/>
<dbReference type="SMART" id="SM00635">
    <property type="entry name" value="BID_2"/>
    <property type="match status" value="2"/>
</dbReference>
<feature type="compositionally biased region" description="Low complexity" evidence="2">
    <location>
        <begin position="415"/>
        <end position="450"/>
    </location>
</feature>
<dbReference type="AlphaFoldDB" id="A0A7G9YHK3"/>
<evidence type="ECO:0000313" key="5">
    <source>
        <dbReference type="EMBL" id="QNO47487.1"/>
    </source>
</evidence>
<keyword evidence="3" id="KW-0812">Transmembrane</keyword>
<feature type="domain" description="BIG2" evidence="4">
    <location>
        <begin position="328"/>
        <end position="408"/>
    </location>
</feature>
<dbReference type="Pfam" id="PF02368">
    <property type="entry name" value="Big_2"/>
    <property type="match status" value="2"/>
</dbReference>
<keyword evidence="1" id="KW-0732">Signal</keyword>
<gene>
    <name evidence="5" type="ORF">MJFALNKJ_00020</name>
</gene>
<name>A0A7G9YHK3_9EURY</name>
<reference evidence="5" key="1">
    <citation type="submission" date="2020-06" db="EMBL/GenBank/DDBJ databases">
        <title>Unique genomic features of the anaerobic methanotrophic archaea.</title>
        <authorList>
            <person name="Chadwick G.L."/>
            <person name="Skennerton C.T."/>
            <person name="Laso-Perez R."/>
            <person name="Leu A.O."/>
            <person name="Speth D.R."/>
            <person name="Yu H."/>
            <person name="Morgan-Lang C."/>
            <person name="Hatzenpichler R."/>
            <person name="Goudeau D."/>
            <person name="Malmstrom R."/>
            <person name="Brazelton W.J."/>
            <person name="Woyke T."/>
            <person name="Hallam S.J."/>
            <person name="Tyson G.W."/>
            <person name="Wegener G."/>
            <person name="Boetius A."/>
            <person name="Orphan V."/>
        </authorList>
    </citation>
    <scope>NUCLEOTIDE SEQUENCE</scope>
</reference>
<dbReference type="Pfam" id="PF18204">
    <property type="entry name" value="PGF-CTERM"/>
    <property type="match status" value="1"/>
</dbReference>
<keyword evidence="3" id="KW-1133">Transmembrane helix</keyword>
<feature type="region of interest" description="Disordered" evidence="2">
    <location>
        <begin position="415"/>
        <end position="464"/>
    </location>
</feature>
<organism evidence="5">
    <name type="scientific">Candidatus Methanogaster sp. ANME-2c ERB4</name>
    <dbReference type="NCBI Taxonomy" id="2759911"/>
    <lineage>
        <taxon>Archaea</taxon>
        <taxon>Methanobacteriati</taxon>
        <taxon>Methanobacteriota</taxon>
        <taxon>Stenosarchaea group</taxon>
        <taxon>Methanomicrobia</taxon>
        <taxon>Methanosarcinales</taxon>
        <taxon>ANME-2 cluster</taxon>
        <taxon>Candidatus Methanogasteraceae</taxon>
        <taxon>Candidatus Methanogaster</taxon>
    </lineage>
</organism>
<dbReference type="InterPro" id="IPR026371">
    <property type="entry name" value="PGF_CTERM"/>
</dbReference>
<protein>
    <recommendedName>
        <fullName evidence="4">BIG2 domain-containing protein</fullName>
    </recommendedName>
</protein>
<dbReference type="InterPro" id="IPR008964">
    <property type="entry name" value="Invasin/intimin_cell_adhesion"/>
</dbReference>
<dbReference type="EMBL" id="MT631264">
    <property type="protein sequence ID" value="QNO47487.1"/>
    <property type="molecule type" value="Genomic_DNA"/>
</dbReference>
<dbReference type="SUPFAM" id="SSF49373">
    <property type="entry name" value="Invasin/intimin cell-adhesion fragments"/>
    <property type="match status" value="2"/>
</dbReference>
<evidence type="ECO:0000256" key="3">
    <source>
        <dbReference type="SAM" id="Phobius"/>
    </source>
</evidence>
<evidence type="ECO:0000259" key="4">
    <source>
        <dbReference type="SMART" id="SM00635"/>
    </source>
</evidence>
<evidence type="ECO:0000256" key="2">
    <source>
        <dbReference type="SAM" id="MobiDB-lite"/>
    </source>
</evidence>
<feature type="domain" description="BIG2" evidence="4">
    <location>
        <begin position="229"/>
        <end position="309"/>
    </location>
</feature>
<accession>A0A7G9YHK3</accession>
<evidence type="ECO:0000256" key="1">
    <source>
        <dbReference type="ARBA" id="ARBA00022729"/>
    </source>
</evidence>
<keyword evidence="3" id="KW-0472">Membrane</keyword>
<dbReference type="InterPro" id="IPR003343">
    <property type="entry name" value="Big_2"/>
</dbReference>
<dbReference type="Gene3D" id="2.60.40.1080">
    <property type="match status" value="2"/>
</dbReference>
<sequence>MKRATPAIPVQLIQCIGIALLLSILISTLPLPAQASEPTTDVRVVKYASDEVTVLNKTTVACGWMEANLPVYGDGDTHYFHQGPIFNSPPGPWDENETANHKDKGAVKGTNVRDLCNLVGGMSAGDEIKIRASDGFYRWFGYENVYDPPSGQGPIVLCWYKEGTYVPDYDDGMQIVFFADDHIFGNRDMYECMASEYRYNYSSEYPSANGLSVRSVSDIVVYSTIAPPELHTIEVSPASVTMDIGGEQQFAGTTYDQYGSKITGIALTWTSSSETAGTVDGAGLFTAISAGGTVVMAESAGVTGTADVTVDSPAATPTPTPSPTPTPVLTTITVSLARATLDVDDTQRFTAAAYDQDNREISGVDFEWTSGNETVGTVNLEGVFAAVSAGESVVRAWAGGVAGVADVIVAGPEPAPTETPTAVLSTPTPTPAPAETSPACETPTSVASPPSVTPPLKATPESAGFGSPGSGGVLAIIGMLAVAYVVRRRGA</sequence>
<feature type="transmembrane region" description="Helical" evidence="3">
    <location>
        <begin position="465"/>
        <end position="486"/>
    </location>
</feature>